<protein>
    <recommendedName>
        <fullName evidence="3">HEAT repeat domain-containing protein</fullName>
    </recommendedName>
</protein>
<dbReference type="RefSeq" id="WP_154932458.1">
    <property type="nucleotide sequence ID" value="NZ_CAXBMG010000003.1"/>
</dbReference>
<reference evidence="1 2" key="1">
    <citation type="journal article" date="2018" name="Nat. Biotechnol.">
        <title>A standardized bacterial taxonomy based on genome phylogeny substantially revises the tree of life.</title>
        <authorList>
            <person name="Parks D.H."/>
            <person name="Chuvochina M."/>
            <person name="Waite D.W."/>
            <person name="Rinke C."/>
            <person name="Skarshewski A."/>
            <person name="Chaumeil P.A."/>
            <person name="Hugenholtz P."/>
        </authorList>
    </citation>
    <scope>NUCLEOTIDE SEQUENCE [LARGE SCALE GENOMIC DNA]</scope>
    <source>
        <strain evidence="1">UBA9375</strain>
    </source>
</reference>
<accession>A0A3D3RDJ0</accession>
<evidence type="ECO:0000313" key="2">
    <source>
        <dbReference type="Proteomes" id="UP000263642"/>
    </source>
</evidence>
<evidence type="ECO:0000313" key="1">
    <source>
        <dbReference type="EMBL" id="HCO26904.1"/>
    </source>
</evidence>
<gene>
    <name evidence="1" type="ORF">DIT97_29300</name>
</gene>
<dbReference type="InterPro" id="IPR011989">
    <property type="entry name" value="ARM-like"/>
</dbReference>
<dbReference type="Proteomes" id="UP000263642">
    <property type="component" value="Unassembled WGS sequence"/>
</dbReference>
<sequence>MSSLNDRQLLKTFFAEKIPQQTESGINFVKAERVFRKLQIESIKHVVERFDQIDFKSQQVAVRIFGEFEVVKSLPILFQGLYSRDSFLPGLCGSAIGSIGGDQVLKKLLKLLSKHSEIRIHYHVLYALKWIDKLSVDAARILTERFCEIALNGPSAELVTDWDRREADSCRGMAAEGLSHSLDYLDRRTKDYRYGVNVLFSLLTDDSAGVRGDAAYSLGYLNEKRALEKLALLVESDFEVCPGIGTVSSIAAESIEWIRLYHKLQDGDNGTFQK</sequence>
<dbReference type="AlphaFoldDB" id="A0A3D3RDJ0"/>
<comment type="caution">
    <text evidence="1">The sequence shown here is derived from an EMBL/GenBank/DDBJ whole genome shotgun (WGS) entry which is preliminary data.</text>
</comment>
<dbReference type="Gene3D" id="1.25.10.10">
    <property type="entry name" value="Leucine-rich Repeat Variant"/>
    <property type="match status" value="1"/>
</dbReference>
<dbReference type="InterPro" id="IPR016024">
    <property type="entry name" value="ARM-type_fold"/>
</dbReference>
<evidence type="ECO:0008006" key="3">
    <source>
        <dbReference type="Google" id="ProtNLM"/>
    </source>
</evidence>
<dbReference type="EMBL" id="DQAY01000181">
    <property type="protein sequence ID" value="HCO26904.1"/>
    <property type="molecule type" value="Genomic_DNA"/>
</dbReference>
<name>A0A3D3RDJ0_9PLAN</name>
<organism evidence="1 2">
    <name type="scientific">Gimesia maris</name>
    <dbReference type="NCBI Taxonomy" id="122"/>
    <lineage>
        <taxon>Bacteria</taxon>
        <taxon>Pseudomonadati</taxon>
        <taxon>Planctomycetota</taxon>
        <taxon>Planctomycetia</taxon>
        <taxon>Planctomycetales</taxon>
        <taxon>Planctomycetaceae</taxon>
        <taxon>Gimesia</taxon>
    </lineage>
</organism>
<proteinExistence type="predicted"/>
<dbReference type="SUPFAM" id="SSF48371">
    <property type="entry name" value="ARM repeat"/>
    <property type="match status" value="1"/>
</dbReference>